<sequence length="91" mass="10204">MLVGGDVVCDTNWSIIAANIEINERSFDNMVDANEDFATSCVSGPTENADERLPRVRRRSQWEGPNEEFLQLLMDLGISKNAAEKVATFHF</sequence>
<proteinExistence type="predicted"/>
<reference evidence="1" key="1">
    <citation type="journal article" date="2023" name="G3 (Bethesda)">
        <title>Whole genome assembly and annotation of the endangered Caribbean coral Acropora cervicornis.</title>
        <authorList>
            <person name="Selwyn J.D."/>
            <person name="Vollmer S.V."/>
        </authorList>
    </citation>
    <scope>NUCLEOTIDE SEQUENCE</scope>
    <source>
        <strain evidence="1">K2</strain>
    </source>
</reference>
<comment type="caution">
    <text evidence="1">The sequence shown here is derived from an EMBL/GenBank/DDBJ whole genome shotgun (WGS) entry which is preliminary data.</text>
</comment>
<reference evidence="1" key="2">
    <citation type="journal article" date="2023" name="Science">
        <title>Genomic signatures of disease resistance in endangered staghorn corals.</title>
        <authorList>
            <person name="Vollmer S.V."/>
            <person name="Selwyn J.D."/>
            <person name="Despard B.A."/>
            <person name="Roesel C.L."/>
        </authorList>
    </citation>
    <scope>NUCLEOTIDE SEQUENCE</scope>
    <source>
        <strain evidence="1">K2</strain>
    </source>
</reference>
<keyword evidence="2" id="KW-1185">Reference proteome</keyword>
<dbReference type="AlphaFoldDB" id="A0AAD9QFV1"/>
<accession>A0AAD9QFV1</accession>
<evidence type="ECO:0000313" key="1">
    <source>
        <dbReference type="EMBL" id="KAK2560110.1"/>
    </source>
</evidence>
<evidence type="ECO:0000313" key="2">
    <source>
        <dbReference type="Proteomes" id="UP001249851"/>
    </source>
</evidence>
<dbReference type="Proteomes" id="UP001249851">
    <property type="component" value="Unassembled WGS sequence"/>
</dbReference>
<name>A0AAD9QFV1_ACRCE</name>
<organism evidence="1 2">
    <name type="scientific">Acropora cervicornis</name>
    <name type="common">Staghorn coral</name>
    <dbReference type="NCBI Taxonomy" id="6130"/>
    <lineage>
        <taxon>Eukaryota</taxon>
        <taxon>Metazoa</taxon>
        <taxon>Cnidaria</taxon>
        <taxon>Anthozoa</taxon>
        <taxon>Hexacorallia</taxon>
        <taxon>Scleractinia</taxon>
        <taxon>Astrocoeniina</taxon>
        <taxon>Acroporidae</taxon>
        <taxon>Acropora</taxon>
    </lineage>
</organism>
<gene>
    <name evidence="1" type="ORF">P5673_017074</name>
</gene>
<protein>
    <submittedName>
        <fullName evidence="1">Uncharacterized protein</fullName>
    </submittedName>
</protein>
<dbReference type="EMBL" id="JARQWQ010000037">
    <property type="protein sequence ID" value="KAK2560110.1"/>
    <property type="molecule type" value="Genomic_DNA"/>
</dbReference>